<evidence type="ECO:0000313" key="2">
    <source>
        <dbReference type="Proteomes" id="UP000007110"/>
    </source>
</evidence>
<proteinExistence type="predicted"/>
<dbReference type="KEGG" id="spu:115927512"/>
<name>A0A7M7PHJ5_STRPU</name>
<dbReference type="RefSeq" id="XP_030849402.1">
    <property type="nucleotide sequence ID" value="XM_030993542.1"/>
</dbReference>
<dbReference type="EnsemblMetazoa" id="XM_030993542">
    <property type="protein sequence ID" value="XP_030849402"/>
    <property type="gene ID" value="LOC115927512"/>
</dbReference>
<reference evidence="1" key="2">
    <citation type="submission" date="2021-01" db="UniProtKB">
        <authorList>
            <consortium name="EnsemblMetazoa"/>
        </authorList>
    </citation>
    <scope>IDENTIFICATION</scope>
</reference>
<organism evidence="1 2">
    <name type="scientific">Strongylocentrotus purpuratus</name>
    <name type="common">Purple sea urchin</name>
    <dbReference type="NCBI Taxonomy" id="7668"/>
    <lineage>
        <taxon>Eukaryota</taxon>
        <taxon>Metazoa</taxon>
        <taxon>Echinodermata</taxon>
        <taxon>Eleutherozoa</taxon>
        <taxon>Echinozoa</taxon>
        <taxon>Echinoidea</taxon>
        <taxon>Euechinoidea</taxon>
        <taxon>Echinacea</taxon>
        <taxon>Camarodonta</taxon>
        <taxon>Echinidea</taxon>
        <taxon>Strongylocentrotidae</taxon>
        <taxon>Strongylocentrotus</taxon>
    </lineage>
</organism>
<reference evidence="2" key="1">
    <citation type="submission" date="2015-02" db="EMBL/GenBank/DDBJ databases">
        <title>Genome sequencing for Strongylocentrotus purpuratus.</title>
        <authorList>
            <person name="Murali S."/>
            <person name="Liu Y."/>
            <person name="Vee V."/>
            <person name="English A."/>
            <person name="Wang M."/>
            <person name="Skinner E."/>
            <person name="Han Y."/>
            <person name="Muzny D.M."/>
            <person name="Worley K.C."/>
            <person name="Gibbs R.A."/>
        </authorList>
    </citation>
    <scope>NUCLEOTIDE SEQUENCE</scope>
</reference>
<evidence type="ECO:0000313" key="1">
    <source>
        <dbReference type="EnsemblMetazoa" id="XP_030849402"/>
    </source>
</evidence>
<protein>
    <submittedName>
        <fullName evidence="1">Uncharacterized protein</fullName>
    </submittedName>
</protein>
<dbReference type="OMA" id="WELSHVF"/>
<dbReference type="Proteomes" id="UP000007110">
    <property type="component" value="Unassembled WGS sequence"/>
</dbReference>
<dbReference type="AlphaFoldDB" id="A0A7M7PHJ5"/>
<dbReference type="InParanoid" id="A0A7M7PHJ5"/>
<keyword evidence="2" id="KW-1185">Reference proteome</keyword>
<dbReference type="GeneID" id="115927512"/>
<accession>A0A7M7PHJ5</accession>
<sequence length="170" mass="19135">MDKFVCNLLEECGLEEFKDAFLDDEVTTAALLALPFILPLGTRKTGKGRTTRAVLDDARRAFIDLKPVGTNIPHYLENLQQNQPFALMFGSGATCEQSFVVFERQAAQCKSVLHAVEMVVKATYVLWCDFPWELSHVFQFLVETVYKIDTGKPPSAASRTMRAFLLNSEH</sequence>
<dbReference type="OrthoDB" id="10066002at2759"/>